<dbReference type="PANTHER" id="PTHR36441:SF1">
    <property type="entry name" value="DUF503 DOMAIN-CONTAINING PROTEIN"/>
    <property type="match status" value="1"/>
</dbReference>
<keyword evidence="2" id="KW-1185">Reference proteome</keyword>
<dbReference type="Gene3D" id="3.30.70.1120">
    <property type="entry name" value="TT1725-like"/>
    <property type="match status" value="1"/>
</dbReference>
<protein>
    <submittedName>
        <fullName evidence="1">DUF503 domain-containing protein</fullName>
    </submittedName>
</protein>
<dbReference type="InterPro" id="IPR007546">
    <property type="entry name" value="DUF503"/>
</dbReference>
<dbReference type="EMBL" id="JAPCID010000011">
    <property type="protein sequence ID" value="MDA0137783.1"/>
    <property type="molecule type" value="Genomic_DNA"/>
</dbReference>
<organism evidence="1 2">
    <name type="scientific">Solirubrobacter deserti</name>
    <dbReference type="NCBI Taxonomy" id="2282478"/>
    <lineage>
        <taxon>Bacteria</taxon>
        <taxon>Bacillati</taxon>
        <taxon>Actinomycetota</taxon>
        <taxon>Thermoleophilia</taxon>
        <taxon>Solirubrobacterales</taxon>
        <taxon>Solirubrobacteraceae</taxon>
        <taxon>Solirubrobacter</taxon>
    </lineage>
</organism>
<evidence type="ECO:0000313" key="2">
    <source>
        <dbReference type="Proteomes" id="UP001147700"/>
    </source>
</evidence>
<dbReference type="Proteomes" id="UP001147700">
    <property type="component" value="Unassembled WGS sequence"/>
</dbReference>
<dbReference type="PANTHER" id="PTHR36441">
    <property type="entry name" value="HYPOTHETICAL CYTOSOLIC PROTEIN"/>
    <property type="match status" value="1"/>
</dbReference>
<accession>A0ABT4RGX2</accession>
<proteinExistence type="predicted"/>
<name>A0ABT4RGX2_9ACTN</name>
<comment type="caution">
    <text evidence="1">The sequence shown here is derived from an EMBL/GenBank/DDBJ whole genome shotgun (WGS) entry which is preliminary data.</text>
</comment>
<dbReference type="RefSeq" id="WP_202952949.1">
    <property type="nucleotide sequence ID" value="NZ_JAPCID010000011.1"/>
</dbReference>
<sequence length="103" mass="11446">MDAFVVLMQVDLFFPESGSLKGKRAELNRVKALLRERLHTSVAEVGHQDTWQRSTLAVAIAARSAGIAEETVDTVRRALDSRFPQGVSVSYRLTSWEDLESLG</sequence>
<gene>
    <name evidence="1" type="ORF">OJ962_09760</name>
</gene>
<reference evidence="1" key="1">
    <citation type="submission" date="2022-10" db="EMBL/GenBank/DDBJ databases">
        <title>The WGS of Solirubrobacter sp. CPCC 204708.</title>
        <authorList>
            <person name="Jiang Z."/>
        </authorList>
    </citation>
    <scope>NUCLEOTIDE SEQUENCE</scope>
    <source>
        <strain evidence="1">CPCC 204708</strain>
    </source>
</reference>
<evidence type="ECO:0000313" key="1">
    <source>
        <dbReference type="EMBL" id="MDA0137783.1"/>
    </source>
</evidence>
<dbReference type="Pfam" id="PF04456">
    <property type="entry name" value="DUF503"/>
    <property type="match status" value="1"/>
</dbReference>
<dbReference type="SUPFAM" id="SSF103007">
    <property type="entry name" value="Hypothetical protein TT1725"/>
    <property type="match status" value="1"/>
</dbReference>
<dbReference type="InterPro" id="IPR036746">
    <property type="entry name" value="TT1725-like_sf"/>
</dbReference>